<keyword evidence="2" id="KW-1185">Reference proteome</keyword>
<gene>
    <name evidence="1" type="ORF">CPELLU_LOCUS8160</name>
</gene>
<accession>A0A9N9D883</accession>
<dbReference type="Proteomes" id="UP000789759">
    <property type="component" value="Unassembled WGS sequence"/>
</dbReference>
<sequence>LFEESDHKKLGYMFKNSKSTEVTNKKNAELMDEEDNNMKITIVSSSLALNNLENIQMFLL</sequence>
<reference evidence="1" key="1">
    <citation type="submission" date="2021-06" db="EMBL/GenBank/DDBJ databases">
        <authorList>
            <person name="Kallberg Y."/>
            <person name="Tangrot J."/>
            <person name="Rosling A."/>
        </authorList>
    </citation>
    <scope>NUCLEOTIDE SEQUENCE</scope>
    <source>
        <strain evidence="1">FL966</strain>
    </source>
</reference>
<comment type="caution">
    <text evidence="1">The sequence shown here is derived from an EMBL/GenBank/DDBJ whole genome shotgun (WGS) entry which is preliminary data.</text>
</comment>
<feature type="non-terminal residue" evidence="1">
    <location>
        <position position="1"/>
    </location>
</feature>
<dbReference type="AlphaFoldDB" id="A0A9N9D883"/>
<proteinExistence type="predicted"/>
<protein>
    <submittedName>
        <fullName evidence="1">15615_t:CDS:1</fullName>
    </submittedName>
</protein>
<organism evidence="1 2">
    <name type="scientific">Cetraspora pellucida</name>
    <dbReference type="NCBI Taxonomy" id="1433469"/>
    <lineage>
        <taxon>Eukaryota</taxon>
        <taxon>Fungi</taxon>
        <taxon>Fungi incertae sedis</taxon>
        <taxon>Mucoromycota</taxon>
        <taxon>Glomeromycotina</taxon>
        <taxon>Glomeromycetes</taxon>
        <taxon>Diversisporales</taxon>
        <taxon>Gigasporaceae</taxon>
        <taxon>Cetraspora</taxon>
    </lineage>
</organism>
<name>A0A9N9D883_9GLOM</name>
<evidence type="ECO:0000313" key="2">
    <source>
        <dbReference type="Proteomes" id="UP000789759"/>
    </source>
</evidence>
<dbReference type="EMBL" id="CAJVQA010005692">
    <property type="protein sequence ID" value="CAG8626080.1"/>
    <property type="molecule type" value="Genomic_DNA"/>
</dbReference>
<evidence type="ECO:0000313" key="1">
    <source>
        <dbReference type="EMBL" id="CAG8626080.1"/>
    </source>
</evidence>